<comment type="caution">
    <text evidence="1">The sequence shown here is derived from an EMBL/GenBank/DDBJ whole genome shotgun (WGS) entry which is preliminary data.</text>
</comment>
<sequence>MNSIEDGLHSKPSTFKKHICQHIFCTWKIIN</sequence>
<accession>A0A7J9MGL3</accession>
<dbReference type="EMBL" id="JABFAF010000011">
    <property type="protein sequence ID" value="MBA0869977.1"/>
    <property type="molecule type" value="Genomic_DNA"/>
</dbReference>
<organism evidence="1 2">
    <name type="scientific">Gossypium schwendimanii</name>
    <name type="common">Cotton</name>
    <dbReference type="NCBI Taxonomy" id="34291"/>
    <lineage>
        <taxon>Eukaryota</taxon>
        <taxon>Viridiplantae</taxon>
        <taxon>Streptophyta</taxon>
        <taxon>Embryophyta</taxon>
        <taxon>Tracheophyta</taxon>
        <taxon>Spermatophyta</taxon>
        <taxon>Magnoliopsida</taxon>
        <taxon>eudicotyledons</taxon>
        <taxon>Gunneridae</taxon>
        <taxon>Pentapetalae</taxon>
        <taxon>rosids</taxon>
        <taxon>malvids</taxon>
        <taxon>Malvales</taxon>
        <taxon>Malvaceae</taxon>
        <taxon>Malvoideae</taxon>
        <taxon>Gossypium</taxon>
    </lineage>
</organism>
<reference evidence="1 2" key="1">
    <citation type="journal article" date="2019" name="Genome Biol. Evol.">
        <title>Insights into the evolution of the New World diploid cottons (Gossypium, subgenus Houzingenia) based on genome sequencing.</title>
        <authorList>
            <person name="Grover C.E."/>
            <person name="Arick M.A. 2nd"/>
            <person name="Thrash A."/>
            <person name="Conover J.L."/>
            <person name="Sanders W.S."/>
            <person name="Peterson D.G."/>
            <person name="Frelichowski J.E."/>
            <person name="Scheffler J.A."/>
            <person name="Scheffler B.E."/>
            <person name="Wendel J.F."/>
        </authorList>
    </citation>
    <scope>NUCLEOTIDE SEQUENCE [LARGE SCALE GENOMIC DNA]</scope>
    <source>
        <strain evidence="1">1</strain>
        <tissue evidence="1">Leaf</tissue>
    </source>
</reference>
<gene>
    <name evidence="1" type="ORF">Goshw_006003</name>
</gene>
<dbReference type="Proteomes" id="UP000593576">
    <property type="component" value="Unassembled WGS sequence"/>
</dbReference>
<evidence type="ECO:0000313" key="1">
    <source>
        <dbReference type="EMBL" id="MBA0869977.1"/>
    </source>
</evidence>
<protein>
    <submittedName>
        <fullName evidence="1">Uncharacterized protein</fullName>
    </submittedName>
</protein>
<evidence type="ECO:0000313" key="2">
    <source>
        <dbReference type="Proteomes" id="UP000593576"/>
    </source>
</evidence>
<dbReference type="AlphaFoldDB" id="A0A7J9MGL3"/>
<keyword evidence="2" id="KW-1185">Reference proteome</keyword>
<name>A0A7J9MGL3_GOSSC</name>
<proteinExistence type="predicted"/>